<proteinExistence type="predicted"/>
<reference evidence="1 2" key="1">
    <citation type="journal article" date="2019" name="Sci. Rep.">
        <title>Orb-weaving spider Araneus ventricosus genome elucidates the spidroin gene catalogue.</title>
        <authorList>
            <person name="Kono N."/>
            <person name="Nakamura H."/>
            <person name="Ohtoshi R."/>
            <person name="Moran D.A.P."/>
            <person name="Shinohara A."/>
            <person name="Yoshida Y."/>
            <person name="Fujiwara M."/>
            <person name="Mori M."/>
            <person name="Tomita M."/>
            <person name="Arakawa K."/>
        </authorList>
    </citation>
    <scope>NUCLEOTIDE SEQUENCE [LARGE SCALE GENOMIC DNA]</scope>
</reference>
<organism evidence="1 2">
    <name type="scientific">Araneus ventricosus</name>
    <name type="common">Orbweaver spider</name>
    <name type="synonym">Epeira ventricosa</name>
    <dbReference type="NCBI Taxonomy" id="182803"/>
    <lineage>
        <taxon>Eukaryota</taxon>
        <taxon>Metazoa</taxon>
        <taxon>Ecdysozoa</taxon>
        <taxon>Arthropoda</taxon>
        <taxon>Chelicerata</taxon>
        <taxon>Arachnida</taxon>
        <taxon>Araneae</taxon>
        <taxon>Araneomorphae</taxon>
        <taxon>Entelegynae</taxon>
        <taxon>Araneoidea</taxon>
        <taxon>Araneidae</taxon>
        <taxon>Araneus</taxon>
    </lineage>
</organism>
<dbReference type="OrthoDB" id="6432094at2759"/>
<sequence length="127" mass="14986">MLDAKLSFDSHTQKALNKAKTMSFTLGRLIARKSKLTIKYNLLLYYKAILKPILLYGSPIWGITSIKTLRKLQVFQNQQLMRIVDAPWYVRRKVIRNDLKIDPVLHFIKIISKRFFEKLPQILNELL</sequence>
<keyword evidence="2" id="KW-1185">Reference proteome</keyword>
<dbReference type="EMBL" id="BGPR01000272">
    <property type="protein sequence ID" value="GBM09562.1"/>
    <property type="molecule type" value="Genomic_DNA"/>
</dbReference>
<name>A0A4Y2CYJ9_ARAVE</name>
<gene>
    <name evidence="1" type="ORF">AVEN_29417_1</name>
</gene>
<dbReference type="Proteomes" id="UP000499080">
    <property type="component" value="Unassembled WGS sequence"/>
</dbReference>
<protein>
    <recommendedName>
        <fullName evidence="3">RNA-directed DNA polymerase from mobile element jockey</fullName>
    </recommendedName>
</protein>
<evidence type="ECO:0000313" key="2">
    <source>
        <dbReference type="Proteomes" id="UP000499080"/>
    </source>
</evidence>
<comment type="caution">
    <text evidence="1">The sequence shown here is derived from an EMBL/GenBank/DDBJ whole genome shotgun (WGS) entry which is preliminary data.</text>
</comment>
<dbReference type="AlphaFoldDB" id="A0A4Y2CYJ9"/>
<evidence type="ECO:0000313" key="1">
    <source>
        <dbReference type="EMBL" id="GBM09562.1"/>
    </source>
</evidence>
<accession>A0A4Y2CYJ9</accession>
<evidence type="ECO:0008006" key="3">
    <source>
        <dbReference type="Google" id="ProtNLM"/>
    </source>
</evidence>